<dbReference type="EMBL" id="CVMT01000001">
    <property type="protein sequence ID" value="CRG83496.1"/>
    <property type="molecule type" value="Genomic_DNA"/>
</dbReference>
<dbReference type="Proteomes" id="UP000054383">
    <property type="component" value="Unassembled WGS sequence"/>
</dbReference>
<protein>
    <recommendedName>
        <fullName evidence="3">Aminoglycoside phosphotransferase domain-containing protein</fullName>
    </recommendedName>
</protein>
<accession>A0A0U1LM43</accession>
<proteinExistence type="predicted"/>
<sequence>MDVLPDLRGLKWAHTLWGLECRWATKLDKSSIKEAAKAALHLPESCGVTFLAKAAYNKLYIVESDNNEAVVKVTHWTKMENSRRSFHLQWLAQTTNLPIPRVLAYHIERSNVVGFEWIIMNKILGKPWVNIWKELSFTYTDNITR</sequence>
<dbReference type="InterPro" id="IPR011009">
    <property type="entry name" value="Kinase-like_dom_sf"/>
</dbReference>
<dbReference type="PANTHER" id="PTHR21310:SF13">
    <property type="entry name" value="AMINOGLYCOSIDE PHOSPHOTRANSFERASE DOMAIN-CONTAINING PROTEIN"/>
    <property type="match status" value="1"/>
</dbReference>
<name>A0A0U1LM43_TALIS</name>
<evidence type="ECO:0000313" key="1">
    <source>
        <dbReference type="EMBL" id="CRG83496.1"/>
    </source>
</evidence>
<organism evidence="1 2">
    <name type="scientific">Talaromyces islandicus</name>
    <name type="common">Penicillium islandicum</name>
    <dbReference type="NCBI Taxonomy" id="28573"/>
    <lineage>
        <taxon>Eukaryota</taxon>
        <taxon>Fungi</taxon>
        <taxon>Dikarya</taxon>
        <taxon>Ascomycota</taxon>
        <taxon>Pezizomycotina</taxon>
        <taxon>Eurotiomycetes</taxon>
        <taxon>Eurotiomycetidae</taxon>
        <taxon>Eurotiales</taxon>
        <taxon>Trichocomaceae</taxon>
        <taxon>Talaromyces</taxon>
        <taxon>Talaromyces sect. Islandici</taxon>
    </lineage>
</organism>
<dbReference type="OrthoDB" id="428260at2759"/>
<keyword evidence="2" id="KW-1185">Reference proteome</keyword>
<dbReference type="PANTHER" id="PTHR21310">
    <property type="entry name" value="AMINOGLYCOSIDE PHOSPHOTRANSFERASE-RELATED-RELATED"/>
    <property type="match status" value="1"/>
</dbReference>
<dbReference type="SUPFAM" id="SSF56112">
    <property type="entry name" value="Protein kinase-like (PK-like)"/>
    <property type="match status" value="1"/>
</dbReference>
<dbReference type="InterPro" id="IPR051678">
    <property type="entry name" value="AGP_Transferase"/>
</dbReference>
<gene>
    <name evidence="1" type="ORF">PISL3812_00847</name>
</gene>
<evidence type="ECO:0008006" key="3">
    <source>
        <dbReference type="Google" id="ProtNLM"/>
    </source>
</evidence>
<dbReference type="AlphaFoldDB" id="A0A0U1LM43"/>
<evidence type="ECO:0000313" key="2">
    <source>
        <dbReference type="Proteomes" id="UP000054383"/>
    </source>
</evidence>
<dbReference type="STRING" id="28573.A0A0U1LM43"/>
<reference evidence="1 2" key="1">
    <citation type="submission" date="2015-04" db="EMBL/GenBank/DDBJ databases">
        <authorList>
            <person name="Syromyatnikov M.Y."/>
            <person name="Popov V.N."/>
        </authorList>
    </citation>
    <scope>NUCLEOTIDE SEQUENCE [LARGE SCALE GENOMIC DNA]</scope>
    <source>
        <strain evidence="1">WF-38-12</strain>
    </source>
</reference>